<gene>
    <name evidence="1" type="ORF">OPT61_g4421</name>
</gene>
<comment type="caution">
    <text evidence="1">The sequence shown here is derived from an EMBL/GenBank/DDBJ whole genome shotgun (WGS) entry which is preliminary data.</text>
</comment>
<proteinExistence type="predicted"/>
<name>A0ACC2IE70_9PLEO</name>
<sequence length="894" mass="99756">MAAHIDREITTPFLLRLFYKQGSYHRLDEFDPSLPRLPTHLQIYTWQSCTLRELCSLFLGAMPSLLPQPYAGTRIAFRLVYPNIQGTNRPGAHGRYNSRDIGSVIVGARTTNEDSDMGDGDGATIAEALKQLNGDPDKTLSDAKFLIGDFVTCAILPPLPDGSVPAAPPPVSGPGRGPPSAYGGRGDFAFGQGGRGGRHDDRRPSGGVPSGEWRRGEAPPELDRMATGMGEEEEDGDLSREVVSKTTVTENPDYRRHGYEARSEDRNLRDKHRMFEFEQCPRQCLGHHLVNLVHRLRAAYPSNAATCSLNGGYDALMAGHTLNGSHEKAFITGRAKEHNNRGTGLIPKVCDAVDLVGKLERVKQARILLEVVIRICNRIDLLSLASDRSYRIDPTYALTSKEAALITVSYNIREIRARLDQRAILPGRPSPLRPALDADYAKFGAAIKDRPTQWHAPDERTKPASALTHSLARLRRTKAHEMPLQACPAQFIVSSEANSLMDTTCGMQARNSLVYVMEQPNSALYGSSPYPDMLDVPSRSALDGPTGPYSCQQSMDRNSYFSMMATDVVNFSVTRVADSSLDPWLSNLSLSGAASPQSSILCMSPSSEGTFSPPYSEQLQLPAYHNLELPQPLRPSSTSHPNRANSNENWERNYYNETEIWTNQPFVAQPWVPSPADSFAYAGNYTHSSDTYVDQSYNSALEFVRTRGAVGNERPFHCSGADEEEDSSDEDSDWDDETSNSNQSEVSASRPRSKSRPSRPHIERWPVPVSSIQLSETRGYKCNEEGCQTAFHRPEHLRRHFRSKHTEQKNFRCKVPNCQTPGFSRGDNLRDHYWTHLDRGGRAGKNKKMSIDELKVILGPGEKRLFKRLRTKLRNHLEKEKLKKQRTYTARAKL</sequence>
<evidence type="ECO:0000313" key="1">
    <source>
        <dbReference type="EMBL" id="KAJ8113459.1"/>
    </source>
</evidence>
<dbReference type="Proteomes" id="UP001153331">
    <property type="component" value="Unassembled WGS sequence"/>
</dbReference>
<keyword evidence="2" id="KW-1185">Reference proteome</keyword>
<organism evidence="1 2">
    <name type="scientific">Boeremia exigua</name>
    <dbReference type="NCBI Taxonomy" id="749465"/>
    <lineage>
        <taxon>Eukaryota</taxon>
        <taxon>Fungi</taxon>
        <taxon>Dikarya</taxon>
        <taxon>Ascomycota</taxon>
        <taxon>Pezizomycotina</taxon>
        <taxon>Dothideomycetes</taxon>
        <taxon>Pleosporomycetidae</taxon>
        <taxon>Pleosporales</taxon>
        <taxon>Pleosporineae</taxon>
        <taxon>Didymellaceae</taxon>
        <taxon>Boeremia</taxon>
    </lineage>
</organism>
<reference evidence="1" key="1">
    <citation type="submission" date="2022-11" db="EMBL/GenBank/DDBJ databases">
        <title>Genome Sequence of Boeremia exigua.</title>
        <authorList>
            <person name="Buettner E."/>
        </authorList>
    </citation>
    <scope>NUCLEOTIDE SEQUENCE</scope>
    <source>
        <strain evidence="1">CU02</strain>
    </source>
</reference>
<accession>A0ACC2IE70</accession>
<evidence type="ECO:0000313" key="2">
    <source>
        <dbReference type="Proteomes" id="UP001153331"/>
    </source>
</evidence>
<protein>
    <submittedName>
        <fullName evidence="1">Uncharacterized protein</fullName>
    </submittedName>
</protein>
<dbReference type="EMBL" id="JAPHNI010000252">
    <property type="protein sequence ID" value="KAJ8113459.1"/>
    <property type="molecule type" value="Genomic_DNA"/>
</dbReference>